<evidence type="ECO:0000313" key="2">
    <source>
        <dbReference type="Proteomes" id="UP000032568"/>
    </source>
</evidence>
<sequence length="155" mass="17302">MAINQPQQEIIKQFAKQLGYQDADFVDEHGLALLIDNKVQINILNQQERCLLLAYIAPLDDENRLKLYETLLDANHDQDALGGASLGICPRKKSIALSLAIDSEGLDVSLLQQAFDRVLEASLLWHDRLKNQVSELQVDEAPDLPLATNFHAVMA</sequence>
<dbReference type="Proteomes" id="UP000032568">
    <property type="component" value="Chromosome pTact"/>
</dbReference>
<protein>
    <submittedName>
        <fullName evidence="1">Type III secretion system chaperone</fullName>
    </submittedName>
</protein>
<reference evidence="1 2" key="1">
    <citation type="journal article" date="2015" name="Genome Announc.">
        <title>Draft Genome Sequences of Marine Isolates of Thalassomonas viridans and Thalassomonas actiniarum.</title>
        <authorList>
            <person name="Olonade I."/>
            <person name="van Zyl L.J."/>
            <person name="Trindade M."/>
        </authorList>
    </citation>
    <scope>NUCLEOTIDE SEQUENCE [LARGE SCALE GENOMIC DNA]</scope>
    <source>
        <strain evidence="1 2">A5K-106</strain>
    </source>
</reference>
<gene>
    <name evidence="1" type="ORF">SG35_029335</name>
</gene>
<accession>A0AAE9YZQ3</accession>
<reference evidence="1 2" key="2">
    <citation type="journal article" date="2022" name="Mar. Drugs">
        <title>Bioassay-Guided Fractionation Leads to the Detection of Cholic Acid Generated by the Rare Thalassomonas sp.</title>
        <authorList>
            <person name="Pheiffer F."/>
            <person name="Schneider Y.K."/>
            <person name="Hansen E.H."/>
            <person name="Andersen J.H."/>
            <person name="Isaksson J."/>
            <person name="Busche T."/>
            <person name="R C."/>
            <person name="Kalinowski J."/>
            <person name="Zyl L.V."/>
            <person name="Trindade M."/>
        </authorList>
    </citation>
    <scope>NUCLEOTIDE SEQUENCE [LARGE SCALE GENOMIC DNA]</scope>
    <source>
        <strain evidence="1 2">A5K-106</strain>
    </source>
</reference>
<dbReference type="InterPro" id="IPR010261">
    <property type="entry name" value="Tir_chaperone"/>
</dbReference>
<dbReference type="Pfam" id="PF05932">
    <property type="entry name" value="CesT"/>
    <property type="match status" value="1"/>
</dbReference>
<dbReference type="Gene3D" id="3.30.1460.10">
    <property type="match status" value="1"/>
</dbReference>
<dbReference type="EMBL" id="CP059736">
    <property type="protein sequence ID" value="WDE02513.1"/>
    <property type="molecule type" value="Genomic_DNA"/>
</dbReference>
<dbReference type="KEGG" id="tact:SG35_029335"/>
<dbReference type="RefSeq" id="WP_044833088.1">
    <property type="nucleotide sequence ID" value="NZ_CP059736.1"/>
</dbReference>
<keyword evidence="2" id="KW-1185">Reference proteome</keyword>
<dbReference type="AlphaFoldDB" id="A0AAE9YZQ3"/>
<name>A0AAE9YZQ3_9GAMM</name>
<dbReference type="SUPFAM" id="SSF69635">
    <property type="entry name" value="Type III secretory system chaperone-like"/>
    <property type="match status" value="1"/>
</dbReference>
<dbReference type="CDD" id="cd17018">
    <property type="entry name" value="T3SC_IA_ExsC-like"/>
    <property type="match status" value="1"/>
</dbReference>
<proteinExistence type="predicted"/>
<dbReference type="GO" id="GO:0030254">
    <property type="term" value="P:protein secretion by the type III secretion system"/>
    <property type="evidence" value="ECO:0007669"/>
    <property type="project" value="InterPro"/>
</dbReference>
<organism evidence="1 2">
    <name type="scientific">Thalassomonas actiniarum</name>
    <dbReference type="NCBI Taxonomy" id="485447"/>
    <lineage>
        <taxon>Bacteria</taxon>
        <taxon>Pseudomonadati</taxon>
        <taxon>Pseudomonadota</taxon>
        <taxon>Gammaproteobacteria</taxon>
        <taxon>Alteromonadales</taxon>
        <taxon>Colwelliaceae</taxon>
        <taxon>Thalassomonas</taxon>
    </lineage>
</organism>
<evidence type="ECO:0000313" key="1">
    <source>
        <dbReference type="EMBL" id="WDE02513.1"/>
    </source>
</evidence>